<dbReference type="InterPro" id="IPR016454">
    <property type="entry name" value="Cysteine_dSase"/>
</dbReference>
<keyword evidence="4 10" id="KW-0808">Transferase</keyword>
<dbReference type="SUPFAM" id="SSF53383">
    <property type="entry name" value="PLP-dependent transferases"/>
    <property type="match status" value="1"/>
</dbReference>
<dbReference type="OrthoDB" id="420046at2759"/>
<dbReference type="InterPro" id="IPR015421">
    <property type="entry name" value="PyrdxlP-dep_Trfase_major"/>
</dbReference>
<reference evidence="10 11" key="1">
    <citation type="journal article" date="2012" name="BMC Genomics">
        <title>Comparative genomic analysis and phylogenetic position of Theileria equi.</title>
        <authorList>
            <person name="Kappmeyer L.S."/>
            <person name="Thiagarajan M."/>
            <person name="Herndon D.R."/>
            <person name="Ramsay J.D."/>
            <person name="Caler E."/>
            <person name="Djikeng A."/>
            <person name="Gillespie J.J."/>
            <person name="Lau A.O."/>
            <person name="Roalson E.H."/>
            <person name="Silva J.C."/>
            <person name="Silva M.G."/>
            <person name="Suarez C.E."/>
            <person name="Ueti M.W."/>
            <person name="Nene V.M."/>
            <person name="Mealey R.H."/>
            <person name="Knowles D.P."/>
            <person name="Brayton K.A."/>
        </authorList>
    </citation>
    <scope>NUCLEOTIDE SEQUENCE [LARGE SCALE GENOMIC DNA]</scope>
    <source>
        <strain evidence="10 11">WA</strain>
    </source>
</reference>
<feature type="signal peptide" evidence="8">
    <location>
        <begin position="1"/>
        <end position="20"/>
    </location>
</feature>
<comment type="catalytic activity">
    <reaction evidence="6">
        <text>(sulfur carrier)-H + L-cysteine = (sulfur carrier)-SH + L-alanine</text>
        <dbReference type="Rhea" id="RHEA:43892"/>
        <dbReference type="Rhea" id="RHEA-COMP:14737"/>
        <dbReference type="Rhea" id="RHEA-COMP:14739"/>
        <dbReference type="ChEBI" id="CHEBI:29917"/>
        <dbReference type="ChEBI" id="CHEBI:35235"/>
        <dbReference type="ChEBI" id="CHEBI:57972"/>
        <dbReference type="ChEBI" id="CHEBI:64428"/>
        <dbReference type="EC" id="2.8.1.7"/>
    </reaction>
</comment>
<dbReference type="PROSITE" id="PS00595">
    <property type="entry name" value="AA_TRANSFER_CLASS_5"/>
    <property type="match status" value="1"/>
</dbReference>
<dbReference type="GeneID" id="15807783"/>
<dbReference type="GO" id="GO:0006534">
    <property type="term" value="P:cysteine metabolic process"/>
    <property type="evidence" value="ECO:0007669"/>
    <property type="project" value="InterPro"/>
</dbReference>
<dbReference type="EMBL" id="ACOU01000002">
    <property type="protein sequence ID" value="EKX74335.1"/>
    <property type="molecule type" value="Genomic_DNA"/>
</dbReference>
<evidence type="ECO:0000259" key="9">
    <source>
        <dbReference type="Pfam" id="PF00266"/>
    </source>
</evidence>
<dbReference type="CDD" id="cd06453">
    <property type="entry name" value="SufS_like"/>
    <property type="match status" value="1"/>
</dbReference>
<dbReference type="STRING" id="1537102.L1LGG4"/>
<dbReference type="RefSeq" id="XP_004833787.1">
    <property type="nucleotide sequence ID" value="XM_004833730.1"/>
</dbReference>
<feature type="domain" description="Aminotransferase class V" evidence="9">
    <location>
        <begin position="79"/>
        <end position="449"/>
    </location>
</feature>
<dbReference type="InterPro" id="IPR010970">
    <property type="entry name" value="Cys_dSase_SufS"/>
</dbReference>
<evidence type="ECO:0000256" key="1">
    <source>
        <dbReference type="ARBA" id="ARBA00001933"/>
    </source>
</evidence>
<dbReference type="GO" id="GO:0031071">
    <property type="term" value="F:cysteine desulfurase activity"/>
    <property type="evidence" value="ECO:0007669"/>
    <property type="project" value="UniProtKB-EC"/>
</dbReference>
<name>L1LGG4_THEEQ</name>
<dbReference type="InterPro" id="IPR015422">
    <property type="entry name" value="PyrdxlP-dep_Trfase_small"/>
</dbReference>
<dbReference type="eggNOG" id="KOG1549">
    <property type="taxonomic scope" value="Eukaryota"/>
</dbReference>
<evidence type="ECO:0000256" key="8">
    <source>
        <dbReference type="SAM" id="SignalP"/>
    </source>
</evidence>
<dbReference type="PANTHER" id="PTHR43586:SF8">
    <property type="entry name" value="CYSTEINE DESULFURASE 1, CHLOROPLASTIC"/>
    <property type="match status" value="1"/>
</dbReference>
<dbReference type="PANTHER" id="PTHR43586">
    <property type="entry name" value="CYSTEINE DESULFURASE"/>
    <property type="match status" value="1"/>
</dbReference>
<keyword evidence="11" id="KW-1185">Reference proteome</keyword>
<dbReference type="Proteomes" id="UP000031512">
    <property type="component" value="Unassembled WGS sequence"/>
</dbReference>
<sequence length="464" mass="52495">MIHGILAILFVYIIKDLCVGIKVTHICGLEPSFINNTIYNENFRRIFPHFCYDKQYVDGLMRKDFPILNQNNKEFDEFIYFDNAASTHKPKSVINAISDFYSTYYSNINRSPDPSTRRATLEYEKSREKVAKFINAEYVDEIIFTGGATNSINLVAKILRNKVLKEGDVILLPISEHNSNIVPWQIVYKNLCEIKFIEICDNGNINLEYLETLFQNYNVKLLSIAHTSNVLGNIQPIKQIIEVAHKHNSLVLVDACQTLAHITVDVRDLDCDFLVGSSHKMYGPTGIGFLYGKRDILESLDPCEGGGGTIQDLTFDATAFLGLPYKFEPGTPPIAQAIGFGAALDFINKVTVEKIRAHERELVKYLCEKLQRFTRIHGPNSNTLRAPIVSFSVDNINSFDLSCLLASRKIALRSGKHCAHLIHEAHTKVDNTIRVSLAMYNNYKEVDIFIEEVISCMKLLKSGK</sequence>
<accession>L1LGG4</accession>
<dbReference type="Gene3D" id="3.40.640.10">
    <property type="entry name" value="Type I PLP-dependent aspartate aminotransferase-like (Major domain)"/>
    <property type="match status" value="1"/>
</dbReference>
<comment type="caution">
    <text evidence="10">The sequence shown here is derived from an EMBL/GenBank/DDBJ whole genome shotgun (WGS) entry which is preliminary data.</text>
</comment>
<evidence type="ECO:0000256" key="6">
    <source>
        <dbReference type="ARBA" id="ARBA00050776"/>
    </source>
</evidence>
<dbReference type="KEGG" id="beq:BEWA_043760"/>
<evidence type="ECO:0000313" key="11">
    <source>
        <dbReference type="Proteomes" id="UP000031512"/>
    </source>
</evidence>
<gene>
    <name evidence="10" type="ORF">BEWA_043760</name>
</gene>
<dbReference type="AlphaFoldDB" id="L1LGG4"/>
<dbReference type="VEuPathDB" id="PiroplasmaDB:BEWA_043760"/>
<proteinExistence type="inferred from homology"/>
<comment type="similarity">
    <text evidence="2">Belongs to the class-V pyridoxal-phosphate-dependent aminotransferase family. Csd subfamily.</text>
</comment>
<keyword evidence="8" id="KW-0732">Signal</keyword>
<evidence type="ECO:0000256" key="4">
    <source>
        <dbReference type="ARBA" id="ARBA00022679"/>
    </source>
</evidence>
<dbReference type="PIRSF" id="PIRSF005572">
    <property type="entry name" value="NifS"/>
    <property type="match status" value="1"/>
</dbReference>
<evidence type="ECO:0000256" key="7">
    <source>
        <dbReference type="RuleBase" id="RU004504"/>
    </source>
</evidence>
<dbReference type="InterPro" id="IPR000192">
    <property type="entry name" value="Aminotrans_V_dom"/>
</dbReference>
<feature type="chain" id="PRO_5003953284" description="cysteine desulfurase" evidence="8">
    <location>
        <begin position="21"/>
        <end position="464"/>
    </location>
</feature>
<keyword evidence="5" id="KW-0663">Pyridoxal phosphate</keyword>
<dbReference type="Gene3D" id="3.90.1150.10">
    <property type="entry name" value="Aspartate Aminotransferase, domain 1"/>
    <property type="match status" value="1"/>
</dbReference>
<evidence type="ECO:0000313" key="10">
    <source>
        <dbReference type="EMBL" id="EKX74335.1"/>
    </source>
</evidence>
<dbReference type="GO" id="GO:0030170">
    <property type="term" value="F:pyridoxal phosphate binding"/>
    <property type="evidence" value="ECO:0007669"/>
    <property type="project" value="InterPro"/>
</dbReference>
<dbReference type="EC" id="2.8.1.7" evidence="3"/>
<dbReference type="InterPro" id="IPR020578">
    <property type="entry name" value="Aminotrans_V_PyrdxlP_BS"/>
</dbReference>
<dbReference type="Pfam" id="PF00266">
    <property type="entry name" value="Aminotran_5"/>
    <property type="match status" value="1"/>
</dbReference>
<evidence type="ECO:0000256" key="2">
    <source>
        <dbReference type="ARBA" id="ARBA00010447"/>
    </source>
</evidence>
<evidence type="ECO:0000256" key="5">
    <source>
        <dbReference type="ARBA" id="ARBA00022898"/>
    </source>
</evidence>
<organism evidence="10 11">
    <name type="scientific">Theileria equi strain WA</name>
    <dbReference type="NCBI Taxonomy" id="1537102"/>
    <lineage>
        <taxon>Eukaryota</taxon>
        <taxon>Sar</taxon>
        <taxon>Alveolata</taxon>
        <taxon>Apicomplexa</taxon>
        <taxon>Aconoidasida</taxon>
        <taxon>Piroplasmida</taxon>
        <taxon>Theileriidae</taxon>
        <taxon>Theileria</taxon>
    </lineage>
</organism>
<evidence type="ECO:0000256" key="3">
    <source>
        <dbReference type="ARBA" id="ARBA00012239"/>
    </source>
</evidence>
<dbReference type="InterPro" id="IPR015424">
    <property type="entry name" value="PyrdxlP-dep_Trfase"/>
</dbReference>
<protein>
    <recommendedName>
        <fullName evidence="3">cysteine desulfurase</fullName>
        <ecNumber evidence="3">2.8.1.7</ecNumber>
    </recommendedName>
</protein>
<comment type="cofactor">
    <cofactor evidence="1 7">
        <name>pyridoxal 5'-phosphate</name>
        <dbReference type="ChEBI" id="CHEBI:597326"/>
    </cofactor>
</comment>